<dbReference type="RefSeq" id="WP_051630947.1">
    <property type="nucleotide sequence ID" value="NZ_BMLF01000004.1"/>
</dbReference>
<comment type="caution">
    <text evidence="2">The sequence shown here is derived from an EMBL/GenBank/DDBJ whole genome shotgun (WGS) entry which is preliminary data.</text>
</comment>
<keyword evidence="3" id="KW-1185">Reference proteome</keyword>
<keyword evidence="1" id="KW-1133">Transmembrane helix</keyword>
<dbReference type="AlphaFoldDB" id="A0A917WLF2"/>
<evidence type="ECO:0000256" key="1">
    <source>
        <dbReference type="SAM" id="Phobius"/>
    </source>
</evidence>
<accession>A0A917WLF2</accession>
<organism evidence="2 3">
    <name type="scientific">Pseudooceanicola nanhaiensis</name>
    <dbReference type="NCBI Taxonomy" id="375761"/>
    <lineage>
        <taxon>Bacteria</taxon>
        <taxon>Pseudomonadati</taxon>
        <taxon>Pseudomonadota</taxon>
        <taxon>Alphaproteobacteria</taxon>
        <taxon>Rhodobacterales</taxon>
        <taxon>Paracoccaceae</taxon>
        <taxon>Pseudooceanicola</taxon>
    </lineage>
</organism>
<protein>
    <submittedName>
        <fullName evidence="2">Uncharacterized protein</fullName>
    </submittedName>
</protein>
<proteinExistence type="predicted"/>
<keyword evidence="1" id="KW-0812">Transmembrane</keyword>
<evidence type="ECO:0000313" key="3">
    <source>
        <dbReference type="Proteomes" id="UP000649829"/>
    </source>
</evidence>
<name>A0A917WLF2_9RHOB</name>
<feature type="transmembrane region" description="Helical" evidence="1">
    <location>
        <begin position="76"/>
        <end position="96"/>
    </location>
</feature>
<evidence type="ECO:0000313" key="2">
    <source>
        <dbReference type="EMBL" id="GGM12895.1"/>
    </source>
</evidence>
<keyword evidence="1" id="KW-0472">Membrane</keyword>
<reference evidence="2" key="2">
    <citation type="submission" date="2020-09" db="EMBL/GenBank/DDBJ databases">
        <authorList>
            <person name="Sun Q."/>
            <person name="Zhou Y."/>
        </authorList>
    </citation>
    <scope>NUCLEOTIDE SEQUENCE</scope>
    <source>
        <strain evidence="2">CGMCC 1.6293</strain>
    </source>
</reference>
<reference evidence="2" key="1">
    <citation type="journal article" date="2014" name="Int. J. Syst. Evol. Microbiol.">
        <title>Complete genome sequence of Corynebacterium casei LMG S-19264T (=DSM 44701T), isolated from a smear-ripened cheese.</title>
        <authorList>
            <consortium name="US DOE Joint Genome Institute (JGI-PGF)"/>
            <person name="Walter F."/>
            <person name="Albersmeier A."/>
            <person name="Kalinowski J."/>
            <person name="Ruckert C."/>
        </authorList>
    </citation>
    <scope>NUCLEOTIDE SEQUENCE</scope>
    <source>
        <strain evidence="2">CGMCC 1.6293</strain>
    </source>
</reference>
<dbReference type="EMBL" id="BMLF01000004">
    <property type="protein sequence ID" value="GGM12895.1"/>
    <property type="molecule type" value="Genomic_DNA"/>
</dbReference>
<dbReference type="Proteomes" id="UP000649829">
    <property type="component" value="Unassembled WGS sequence"/>
</dbReference>
<sequence length="117" mass="12630">MRSLLRLALPLTLWLACFSAVYGLAGLLCSSRWSPVADDTTRLTLLALAAMAAVVLQAGLVLALRSPRWQDPDTTLRRASLVLAVAALVSTIWTLLPPLLTTHSCDTGEQAHLPEIR</sequence>
<feature type="transmembrane region" description="Helical" evidence="1">
    <location>
        <begin position="43"/>
        <end position="64"/>
    </location>
</feature>
<gene>
    <name evidence="2" type="ORF">GCM10011534_38690</name>
</gene>
<dbReference type="PROSITE" id="PS51257">
    <property type="entry name" value="PROKAR_LIPOPROTEIN"/>
    <property type="match status" value="1"/>
</dbReference>